<organism evidence="1 2">
    <name type="scientific">Deinococcus hopiensis KR-140</name>
    <dbReference type="NCBI Taxonomy" id="695939"/>
    <lineage>
        <taxon>Bacteria</taxon>
        <taxon>Thermotogati</taxon>
        <taxon>Deinococcota</taxon>
        <taxon>Deinococci</taxon>
        <taxon>Deinococcales</taxon>
        <taxon>Deinococcaceae</taxon>
        <taxon>Deinococcus</taxon>
    </lineage>
</organism>
<dbReference type="AlphaFoldDB" id="A0A1W1UCD3"/>
<gene>
    <name evidence="1" type="ORF">SAMN00790413_06673</name>
</gene>
<dbReference type="EMBL" id="FWWU01000002">
    <property type="protein sequence ID" value="SMB78471.1"/>
    <property type="molecule type" value="Genomic_DNA"/>
</dbReference>
<proteinExistence type="predicted"/>
<accession>A0A1W1UCD3</accession>
<dbReference type="Proteomes" id="UP000192582">
    <property type="component" value="Unassembled WGS sequence"/>
</dbReference>
<name>A0A1W1UCD3_9DEIO</name>
<reference evidence="1 2" key="1">
    <citation type="submission" date="2017-04" db="EMBL/GenBank/DDBJ databases">
        <authorList>
            <person name="Afonso C.L."/>
            <person name="Miller P.J."/>
            <person name="Scott M.A."/>
            <person name="Spackman E."/>
            <person name="Goraichik I."/>
            <person name="Dimitrov K.M."/>
            <person name="Suarez D.L."/>
            <person name="Swayne D.E."/>
        </authorList>
    </citation>
    <scope>NUCLEOTIDE SEQUENCE [LARGE SCALE GENOMIC DNA]</scope>
    <source>
        <strain evidence="1 2">KR-140</strain>
    </source>
</reference>
<sequence length="125" mass="13500">MPDWTVCTAKDVVTRFGCPALSACPNGLWVSHTHDPKTSQIQVWASVYPVWQVETCRGADERGVDAFLLEELRQFLKALGLSRLVPFVLPFQANGPVLVLLLDGSGDGGSGFSRRRSGGIPESAS</sequence>
<protein>
    <submittedName>
        <fullName evidence="1">Uncharacterized protein</fullName>
    </submittedName>
</protein>
<keyword evidence="2" id="KW-1185">Reference proteome</keyword>
<evidence type="ECO:0000313" key="1">
    <source>
        <dbReference type="EMBL" id="SMB78471.1"/>
    </source>
</evidence>
<evidence type="ECO:0000313" key="2">
    <source>
        <dbReference type="Proteomes" id="UP000192582"/>
    </source>
</evidence>